<organism evidence="2 3">
    <name type="scientific">Acinetobacter pittii</name>
    <name type="common">Acinetobacter genomosp. 3</name>
    <dbReference type="NCBI Taxonomy" id="48296"/>
    <lineage>
        <taxon>Bacteria</taxon>
        <taxon>Pseudomonadati</taxon>
        <taxon>Pseudomonadota</taxon>
        <taxon>Gammaproteobacteria</taxon>
        <taxon>Moraxellales</taxon>
        <taxon>Moraxellaceae</taxon>
        <taxon>Acinetobacter</taxon>
        <taxon>Acinetobacter calcoaceticus/baumannii complex</taxon>
    </lineage>
</organism>
<evidence type="ECO:0000313" key="2">
    <source>
        <dbReference type="EMBL" id="AZC00445.1"/>
    </source>
</evidence>
<accession>A0A3G6YKV1</accession>
<dbReference type="InterPro" id="IPR014914">
    <property type="entry name" value="RES_dom"/>
</dbReference>
<dbReference type="EMBL" id="CP033540">
    <property type="protein sequence ID" value="AZC00445.1"/>
    <property type="molecule type" value="Genomic_DNA"/>
</dbReference>
<reference evidence="2 3" key="2">
    <citation type="submission" date="2018-12" db="EMBL/GenBank/DDBJ databases">
        <title>Molecular Epidemiology of Emerging Carbapenem-Resistance in Acinetobacter nosocomialis and Acinetobacter pittii in Taiwan, 2010-2014.</title>
        <authorList>
            <person name="Huang W.-C."/>
            <person name="Wang H.-Y."/>
            <person name="Lai J.-F."/>
            <person name="Lauderdale T.-L."/>
            <person name="Sytwu H.-K."/>
        </authorList>
    </citation>
    <scope>NUCLEOTIDE SEQUENCE [LARGE SCALE GENOMIC DNA]</scope>
    <source>
        <strain evidence="2 3">2014S06-099</strain>
    </source>
</reference>
<reference evidence="2 3" key="1">
    <citation type="submission" date="2018-11" db="EMBL/GenBank/DDBJ databases">
        <authorList>
            <person name="Kuo S.-C."/>
            <person name="Chen F.-J."/>
            <person name="Liao Y.-C."/>
        </authorList>
    </citation>
    <scope>NUCLEOTIDE SEQUENCE [LARGE SCALE GENOMIC DNA]</scope>
    <source>
        <strain evidence="2 3">2014S06-099</strain>
    </source>
</reference>
<name>A0A3G6YKV1_ACIPI</name>
<sequence>MYLFNRSLNNLSGLYEKLIDGNEELLDKKYLITNPDETLDEWGIFIEEIKSKIDFFLKPSFIRIFFLIHWFKKQIQQLFFSLVETLKVKYPVGQKFFRGRTFEERLDIGLMGMPPPAIASAGRANPVGIPYLYLAENIETCMAEIRPSNGCKVNIAKFNLINDVNLLDLTEPRKRASFMIFG</sequence>
<evidence type="ECO:0000259" key="1">
    <source>
        <dbReference type="Pfam" id="PF08808"/>
    </source>
</evidence>
<dbReference type="AlphaFoldDB" id="A0A3G6YKV1"/>
<dbReference type="Pfam" id="PF08808">
    <property type="entry name" value="RES"/>
    <property type="match status" value="1"/>
</dbReference>
<proteinExistence type="predicted"/>
<protein>
    <recommendedName>
        <fullName evidence="1">RES domain-containing protein</fullName>
    </recommendedName>
</protein>
<gene>
    <name evidence="2" type="ORF">DKE52_008010</name>
</gene>
<dbReference type="Proteomes" id="UP000254410">
    <property type="component" value="Chromosome"/>
</dbReference>
<evidence type="ECO:0000313" key="3">
    <source>
        <dbReference type="Proteomes" id="UP000254410"/>
    </source>
</evidence>
<feature type="domain" description="RES" evidence="1">
    <location>
        <begin position="111"/>
        <end position="167"/>
    </location>
</feature>